<evidence type="ECO:0000256" key="2">
    <source>
        <dbReference type="SAM" id="SignalP"/>
    </source>
</evidence>
<dbReference type="EMBL" id="JABBWM010000025">
    <property type="protein sequence ID" value="KAG2108900.1"/>
    <property type="molecule type" value="Genomic_DNA"/>
</dbReference>
<keyword evidence="4" id="KW-1185">Reference proteome</keyword>
<evidence type="ECO:0000256" key="1">
    <source>
        <dbReference type="SAM" id="MobiDB-lite"/>
    </source>
</evidence>
<reference evidence="3" key="1">
    <citation type="journal article" date="2020" name="New Phytol.">
        <title>Comparative genomics reveals dynamic genome evolution in host specialist ectomycorrhizal fungi.</title>
        <authorList>
            <person name="Lofgren L.A."/>
            <person name="Nguyen N.H."/>
            <person name="Vilgalys R."/>
            <person name="Ruytinx J."/>
            <person name="Liao H.L."/>
            <person name="Branco S."/>
            <person name="Kuo A."/>
            <person name="LaButti K."/>
            <person name="Lipzen A."/>
            <person name="Andreopoulos W."/>
            <person name="Pangilinan J."/>
            <person name="Riley R."/>
            <person name="Hundley H."/>
            <person name="Na H."/>
            <person name="Barry K."/>
            <person name="Grigoriev I.V."/>
            <person name="Stajich J.E."/>
            <person name="Kennedy P.G."/>
        </authorList>
    </citation>
    <scope>NUCLEOTIDE SEQUENCE</scope>
    <source>
        <strain evidence="3">FC423</strain>
    </source>
</reference>
<dbReference type="OrthoDB" id="3254002at2759"/>
<keyword evidence="2" id="KW-0732">Signal</keyword>
<feature type="compositionally biased region" description="Polar residues" evidence="1">
    <location>
        <begin position="280"/>
        <end position="329"/>
    </location>
</feature>
<protein>
    <submittedName>
        <fullName evidence="3">Uncharacterized protein</fullName>
    </submittedName>
</protein>
<dbReference type="GeneID" id="64695885"/>
<feature type="region of interest" description="Disordered" evidence="1">
    <location>
        <begin position="277"/>
        <end position="359"/>
    </location>
</feature>
<comment type="caution">
    <text evidence="3">The sequence shown here is derived from an EMBL/GenBank/DDBJ whole genome shotgun (WGS) entry which is preliminary data.</text>
</comment>
<dbReference type="RefSeq" id="XP_041293143.1">
    <property type="nucleotide sequence ID" value="XM_041433626.1"/>
</dbReference>
<dbReference type="AlphaFoldDB" id="A0A9P7JUQ0"/>
<name>A0A9P7JUQ0_9AGAM</name>
<accession>A0A9P7JUQ0</accession>
<organism evidence="3 4">
    <name type="scientific">Suillus discolor</name>
    <dbReference type="NCBI Taxonomy" id="1912936"/>
    <lineage>
        <taxon>Eukaryota</taxon>
        <taxon>Fungi</taxon>
        <taxon>Dikarya</taxon>
        <taxon>Basidiomycota</taxon>
        <taxon>Agaricomycotina</taxon>
        <taxon>Agaricomycetes</taxon>
        <taxon>Agaricomycetidae</taxon>
        <taxon>Boletales</taxon>
        <taxon>Suillineae</taxon>
        <taxon>Suillaceae</taxon>
        <taxon>Suillus</taxon>
    </lineage>
</organism>
<feature type="signal peptide" evidence="2">
    <location>
        <begin position="1"/>
        <end position="19"/>
    </location>
</feature>
<feature type="compositionally biased region" description="Polar residues" evidence="1">
    <location>
        <begin position="338"/>
        <end position="359"/>
    </location>
</feature>
<feature type="chain" id="PRO_5040198809" evidence="2">
    <location>
        <begin position="20"/>
        <end position="407"/>
    </location>
</feature>
<proteinExistence type="predicted"/>
<dbReference type="Proteomes" id="UP000823399">
    <property type="component" value="Unassembled WGS sequence"/>
</dbReference>
<evidence type="ECO:0000313" key="4">
    <source>
        <dbReference type="Proteomes" id="UP000823399"/>
    </source>
</evidence>
<gene>
    <name evidence="3" type="ORF">F5147DRAFT_652497</name>
</gene>
<evidence type="ECO:0000313" key="3">
    <source>
        <dbReference type="EMBL" id="KAG2108900.1"/>
    </source>
</evidence>
<sequence>MLLTFWFVILFATFQNAGANDKASISFGVYLETFNYHLSSVNIARAQKNTDLIITVSIIQGSIIVIVTAARKIQGLSSTDSLEGAVTAWLVHAFVSALIPGSLAQSTIMKPDFIRQFQLACNHGTQAIQDFLSSCPVAVEWWAEAARSLNPENFKDEGVLKMLNDMRNLNQFFCLSSTNVHVPTGISATSEATIQPLPLPLPANPLPAQQTPAGPSTKEAFVQYFHERFQGVDMDVTVKFLMQNLHSVPEEWQKVLFGSLAPEFKKELGHALTRAKASAASKTLPVTSAATPNTSSDRVPTVVQQSRTTTASNAVTPATAHTTSESSKSIPVPPRPSVTKNTQAKSTSVQPPRALTSNRTAATTVAPLATKATPAPHARKTCMEFFKLRNPEIFTSKSLDSRMGFLP</sequence>